<feature type="region of interest" description="Disordered" evidence="10">
    <location>
        <begin position="264"/>
        <end position="473"/>
    </location>
</feature>
<feature type="compositionally biased region" description="Basic and acidic residues" evidence="10">
    <location>
        <begin position="461"/>
        <end position="473"/>
    </location>
</feature>
<protein>
    <recommendedName>
        <fullName evidence="9">DNA primase DnaG</fullName>
        <ecNumber evidence="9">2.7.7.101</ecNumber>
    </recommendedName>
</protein>
<dbReference type="Gene3D" id="3.40.1360.10">
    <property type="match status" value="1"/>
</dbReference>
<dbReference type="GO" id="GO:0005737">
    <property type="term" value="C:cytoplasm"/>
    <property type="evidence" value="ECO:0007669"/>
    <property type="project" value="TreeGrafter"/>
</dbReference>
<dbReference type="GO" id="GO:0046872">
    <property type="term" value="F:metal ion binding"/>
    <property type="evidence" value="ECO:0007669"/>
    <property type="project" value="UniProtKB-KW"/>
</dbReference>
<dbReference type="EC" id="2.7.7.101" evidence="9"/>
<comment type="catalytic activity">
    <reaction evidence="9">
        <text>ssDNA + n NTP = ssDNA/pppN(pN)n-1 hybrid + (n-1) diphosphate.</text>
        <dbReference type="EC" id="2.7.7.101"/>
    </reaction>
</comment>
<dbReference type="OrthoDB" id="8643at2157"/>
<proteinExistence type="inferred from homology"/>
<evidence type="ECO:0000256" key="7">
    <source>
        <dbReference type="ARBA" id="ARBA00022842"/>
    </source>
</evidence>
<evidence type="ECO:0000313" key="15">
    <source>
        <dbReference type="Proteomes" id="UP000296733"/>
    </source>
</evidence>
<dbReference type="SUPFAM" id="SSF56731">
    <property type="entry name" value="DNA primase core"/>
    <property type="match status" value="1"/>
</dbReference>
<dbReference type="GeneID" id="39856788"/>
<dbReference type="InterPro" id="IPR034154">
    <property type="entry name" value="TOPRIM_DnaG/twinkle"/>
</dbReference>
<reference evidence="12 15" key="2">
    <citation type="journal article" date="2019" name="Nat. Commun.">
        <title>A new type of DNA phosphorothioation-based antiviral system in archaea.</title>
        <authorList>
            <person name="Xiong L."/>
            <person name="Liu S."/>
            <person name="Chen S."/>
            <person name="Xiao Y."/>
            <person name="Zhu B."/>
            <person name="Gao Y."/>
            <person name="Zhang Y."/>
            <person name="Chen B."/>
            <person name="Luo J."/>
            <person name="Deng Z."/>
            <person name="Chen X."/>
            <person name="Wang L."/>
            <person name="Chen S."/>
        </authorList>
    </citation>
    <scope>NUCLEOTIDE SEQUENCE [LARGE SCALE GENOMIC DNA]</scope>
    <source>
        <strain evidence="12 15">CGMCC 1.10331</strain>
    </source>
</reference>
<dbReference type="AlphaFoldDB" id="A0A1H5W8C0"/>
<dbReference type="GO" id="GO:0008143">
    <property type="term" value="F:poly(A) binding"/>
    <property type="evidence" value="ECO:0007669"/>
    <property type="project" value="InterPro"/>
</dbReference>
<keyword evidence="2 9" id="KW-0639">Primosome</keyword>
<dbReference type="GO" id="GO:0006269">
    <property type="term" value="P:DNA replication, synthesis of primer"/>
    <property type="evidence" value="ECO:0007669"/>
    <property type="project" value="UniProtKB-UniRule"/>
</dbReference>
<feature type="domain" description="Toprim" evidence="11">
    <location>
        <begin position="167"/>
        <end position="253"/>
    </location>
</feature>
<evidence type="ECO:0000256" key="2">
    <source>
        <dbReference type="ARBA" id="ARBA00022515"/>
    </source>
</evidence>
<keyword evidence="4 9" id="KW-0548">Nucleotidyltransferase</keyword>
<accession>A0A1H5W8C0</accession>
<dbReference type="EMBL" id="FNVN01000001">
    <property type="protein sequence ID" value="SEF95431.1"/>
    <property type="molecule type" value="Genomic_DNA"/>
</dbReference>
<evidence type="ECO:0000256" key="10">
    <source>
        <dbReference type="SAM" id="MobiDB-lite"/>
    </source>
</evidence>
<evidence type="ECO:0000256" key="1">
    <source>
        <dbReference type="ARBA" id="ARBA00022478"/>
    </source>
</evidence>
<evidence type="ECO:0000256" key="9">
    <source>
        <dbReference type="HAMAP-Rule" id="MF_00007"/>
    </source>
</evidence>
<dbReference type="HAMAP" id="MF_00007">
    <property type="entry name" value="DNA_primase_DnaG_arc"/>
    <property type="match status" value="1"/>
</dbReference>
<organism evidence="13 14">
    <name type="scientific">Halobellus limi</name>
    <dbReference type="NCBI Taxonomy" id="699433"/>
    <lineage>
        <taxon>Archaea</taxon>
        <taxon>Methanobacteriati</taxon>
        <taxon>Methanobacteriota</taxon>
        <taxon>Stenosarchaea group</taxon>
        <taxon>Halobacteria</taxon>
        <taxon>Halobacteriales</taxon>
        <taxon>Haloferacaceae</taxon>
        <taxon>Halobellus</taxon>
    </lineage>
</organism>
<feature type="compositionally biased region" description="Acidic residues" evidence="10">
    <location>
        <begin position="353"/>
        <end position="363"/>
    </location>
</feature>
<dbReference type="GO" id="GO:1990077">
    <property type="term" value="C:primosome complex"/>
    <property type="evidence" value="ECO:0007669"/>
    <property type="project" value="UniProtKB-KW"/>
</dbReference>
<comment type="subunit">
    <text evidence="9">Forms a ternary complex with MCM helicase and DNA.</text>
</comment>
<gene>
    <name evidence="9" type="primary">dnaG</name>
    <name evidence="12" type="ORF">DV707_01840</name>
    <name evidence="13" type="ORF">SAMN04488133_1190</name>
</gene>
<dbReference type="PANTHER" id="PTHR30313">
    <property type="entry name" value="DNA PRIMASE"/>
    <property type="match status" value="1"/>
</dbReference>
<keyword evidence="6" id="KW-0479">Metal-binding</keyword>
<dbReference type="PANTHER" id="PTHR30313:SF2">
    <property type="entry name" value="DNA PRIMASE"/>
    <property type="match status" value="1"/>
</dbReference>
<keyword evidence="8 9" id="KW-0804">Transcription</keyword>
<dbReference type="InterPro" id="IPR020607">
    <property type="entry name" value="Primase_DnaG_arc"/>
</dbReference>
<dbReference type="NCBIfam" id="NF003108">
    <property type="entry name" value="PRK04031.1-1"/>
    <property type="match status" value="1"/>
</dbReference>
<evidence type="ECO:0000256" key="8">
    <source>
        <dbReference type="ARBA" id="ARBA00023163"/>
    </source>
</evidence>
<dbReference type="KEGG" id="hlm:DV707_01840"/>
<dbReference type="Proteomes" id="UP000296733">
    <property type="component" value="Chromosome"/>
</dbReference>
<feature type="compositionally biased region" description="Acidic residues" evidence="10">
    <location>
        <begin position="431"/>
        <end position="457"/>
    </location>
</feature>
<sequence length="566" mass="58878">MEDTEKYLIHAAITADGIVERSDVVGAIFGQTEGLLGDDLDLRDLQQSSKVGRIDVEIDSQNGQSFGTVTIASSLDRVKTAILAASLETITRVGPCRATVEVTDIEDVREAKRREVVERAKELLSESFDESVISSTEILEEVKESVRIEDISEYEGLPAGPHVADSDAVVVVEGRADVLTLLSYGIKNAIAVEGTNVPDAVADLTAERTTTAFFDGDRGGELILRELTQVGDVDYVAFAPKGRSVEDLERHEVFAALRDKEPIESFEIEGTVPSGDDAEPAGEGDQPDPLRGSPTTESAAPRSDGSESKRANERDPVTDSGLTPPNDAGAVGESDSASPECSTGSAAVGATDVIDEPAEDDGTSDAAPEDVGTASARSAGSDVERDPDSGTPDTDAGDVAPGDATDAASTGGAVSDAPAGDTASDATASERDDDEDGTEADSDASAETDAEGEDAAEADAAGDRPRSLRDHVREVIDGDTGAIRLLDDEFGTLEERPAEDAFDALADADPAPYAAVVDGEFTQRLLDVAAQRGVDHAVATSTGEFVKKPVGTRLLTADQLANSVAN</sequence>
<evidence type="ECO:0000256" key="3">
    <source>
        <dbReference type="ARBA" id="ARBA00022679"/>
    </source>
</evidence>
<evidence type="ECO:0000256" key="5">
    <source>
        <dbReference type="ARBA" id="ARBA00022705"/>
    </source>
</evidence>
<dbReference type="Pfam" id="PF13662">
    <property type="entry name" value="Toprim_4"/>
    <property type="match status" value="1"/>
</dbReference>
<keyword evidence="7" id="KW-0460">Magnesium</keyword>
<feature type="compositionally biased region" description="Low complexity" evidence="10">
    <location>
        <begin position="400"/>
        <end position="413"/>
    </location>
</feature>
<evidence type="ECO:0000256" key="6">
    <source>
        <dbReference type="ARBA" id="ARBA00022723"/>
    </source>
</evidence>
<keyword evidence="5 9" id="KW-0235">DNA replication</keyword>
<dbReference type="EMBL" id="CP031311">
    <property type="protein sequence ID" value="QCC46518.1"/>
    <property type="molecule type" value="Genomic_DNA"/>
</dbReference>
<keyword evidence="14" id="KW-1185">Reference proteome</keyword>
<dbReference type="InterPro" id="IPR006171">
    <property type="entry name" value="TOPRIM_dom"/>
</dbReference>
<comment type="function">
    <text evidence="9">RNA polymerase that catalyzes the synthesis of short RNA molecules used as primers for DNA polymerase during DNA replication.</text>
</comment>
<dbReference type="GO" id="GO:0003899">
    <property type="term" value="F:DNA-directed RNA polymerase activity"/>
    <property type="evidence" value="ECO:0007669"/>
    <property type="project" value="UniProtKB-UniRule"/>
</dbReference>
<name>A0A1H5W8C0_9EURY</name>
<dbReference type="Proteomes" id="UP000236740">
    <property type="component" value="Unassembled WGS sequence"/>
</dbReference>
<feature type="compositionally biased region" description="Polar residues" evidence="10">
    <location>
        <begin position="335"/>
        <end position="345"/>
    </location>
</feature>
<dbReference type="GO" id="GO:0000428">
    <property type="term" value="C:DNA-directed RNA polymerase complex"/>
    <property type="evidence" value="ECO:0007669"/>
    <property type="project" value="UniProtKB-KW"/>
</dbReference>
<keyword evidence="3 9" id="KW-0808">Transferase</keyword>
<evidence type="ECO:0000313" key="14">
    <source>
        <dbReference type="Proteomes" id="UP000236740"/>
    </source>
</evidence>
<dbReference type="InterPro" id="IPR050219">
    <property type="entry name" value="DnaG_primase"/>
</dbReference>
<dbReference type="SMART" id="SM00493">
    <property type="entry name" value="TOPRIM"/>
    <property type="match status" value="1"/>
</dbReference>
<evidence type="ECO:0000256" key="4">
    <source>
        <dbReference type="ARBA" id="ARBA00022695"/>
    </source>
</evidence>
<feature type="compositionally biased region" description="Acidic residues" evidence="10">
    <location>
        <begin position="276"/>
        <end position="286"/>
    </location>
</feature>
<dbReference type="RefSeq" id="WP_103990884.1">
    <property type="nucleotide sequence ID" value="NZ_CP031311.1"/>
</dbReference>
<keyword evidence="1 9" id="KW-0240">DNA-directed RNA polymerase</keyword>
<reference evidence="13 14" key="1">
    <citation type="submission" date="2016-10" db="EMBL/GenBank/DDBJ databases">
        <authorList>
            <person name="de Groot N.N."/>
        </authorList>
    </citation>
    <scope>NUCLEOTIDE SEQUENCE [LARGE SCALE GENOMIC DNA]</scope>
    <source>
        <strain evidence="13 14">CGMCC 1.10331</strain>
    </source>
</reference>
<dbReference type="GO" id="GO:0000178">
    <property type="term" value="C:exosome (RNase complex)"/>
    <property type="evidence" value="ECO:0007669"/>
    <property type="project" value="InterPro"/>
</dbReference>
<evidence type="ECO:0000259" key="11">
    <source>
        <dbReference type="PROSITE" id="PS50880"/>
    </source>
</evidence>
<comment type="similarity">
    <text evidence="9">Belongs to the archaeal DnaG primase family.</text>
</comment>
<evidence type="ECO:0000313" key="13">
    <source>
        <dbReference type="EMBL" id="SEF95431.1"/>
    </source>
</evidence>
<feature type="compositionally biased region" description="Basic and acidic residues" evidence="10">
    <location>
        <begin position="304"/>
        <end position="317"/>
    </location>
</feature>
<dbReference type="PROSITE" id="PS50880">
    <property type="entry name" value="TOPRIM"/>
    <property type="match status" value="1"/>
</dbReference>
<evidence type="ECO:0000313" key="12">
    <source>
        <dbReference type="EMBL" id="QCC46518.1"/>
    </source>
</evidence>
<dbReference type="CDD" id="cd01029">
    <property type="entry name" value="TOPRIM_primases"/>
    <property type="match status" value="1"/>
</dbReference>